<comment type="caution">
    <text evidence="3">The sequence shown here is derived from an EMBL/GenBank/DDBJ whole genome shotgun (WGS) entry which is preliminary data.</text>
</comment>
<keyword evidence="2" id="KW-1133">Transmembrane helix</keyword>
<evidence type="ECO:0000256" key="2">
    <source>
        <dbReference type="SAM" id="Phobius"/>
    </source>
</evidence>
<feature type="region of interest" description="Disordered" evidence="1">
    <location>
        <begin position="112"/>
        <end position="198"/>
    </location>
</feature>
<sequence length="198" mass="20684">MPLSWLCAILGGMKILASVVALVLVGLTGAWLWMDATAQARQEPAGVVITGPVDPDAVTAVIGGQDTTEDSAPTGDSTGSATATEGPGRSASLDQVVTLLGSTSEALLTRAAEAREAEEDAKAAEEERKAAEKAAEEQRRAAEKAAEEQRKAAEKAAEEQRRAEPIPVQPAPVAPGGGCEWDEDDAEWDCDDDDDDDR</sequence>
<feature type="region of interest" description="Disordered" evidence="1">
    <location>
        <begin position="65"/>
        <end position="91"/>
    </location>
</feature>
<name>A0ABQ2FAV6_9MICO</name>
<evidence type="ECO:0000256" key="1">
    <source>
        <dbReference type="SAM" id="MobiDB-lite"/>
    </source>
</evidence>
<feature type="compositionally biased region" description="Polar residues" evidence="1">
    <location>
        <begin position="70"/>
        <end position="83"/>
    </location>
</feature>
<reference evidence="4" key="1">
    <citation type="journal article" date="2019" name="Int. J. Syst. Evol. Microbiol.">
        <title>The Global Catalogue of Microorganisms (GCM) 10K type strain sequencing project: providing services to taxonomists for standard genome sequencing and annotation.</title>
        <authorList>
            <consortium name="The Broad Institute Genomics Platform"/>
            <consortium name="The Broad Institute Genome Sequencing Center for Infectious Disease"/>
            <person name="Wu L."/>
            <person name="Ma J."/>
        </authorList>
    </citation>
    <scope>NUCLEOTIDE SEQUENCE [LARGE SCALE GENOMIC DNA]</scope>
    <source>
        <strain evidence="4">CGMCC 1.5362</strain>
    </source>
</reference>
<evidence type="ECO:0000313" key="3">
    <source>
        <dbReference type="EMBL" id="GGK78812.1"/>
    </source>
</evidence>
<gene>
    <name evidence="3" type="ORF">GCM10011509_29160</name>
</gene>
<keyword evidence="4" id="KW-1185">Reference proteome</keyword>
<proteinExistence type="predicted"/>
<evidence type="ECO:0000313" key="4">
    <source>
        <dbReference type="Proteomes" id="UP000662111"/>
    </source>
</evidence>
<keyword evidence="2" id="KW-0472">Membrane</keyword>
<feature type="compositionally biased region" description="Basic and acidic residues" evidence="1">
    <location>
        <begin position="112"/>
        <end position="164"/>
    </location>
</feature>
<dbReference type="EMBL" id="BMLB01000006">
    <property type="protein sequence ID" value="GGK78812.1"/>
    <property type="molecule type" value="Genomic_DNA"/>
</dbReference>
<protein>
    <submittedName>
        <fullName evidence="3">Uncharacterized protein</fullName>
    </submittedName>
</protein>
<feature type="compositionally biased region" description="Acidic residues" evidence="1">
    <location>
        <begin position="180"/>
        <end position="198"/>
    </location>
</feature>
<feature type="transmembrane region" description="Helical" evidence="2">
    <location>
        <begin position="15"/>
        <end position="34"/>
    </location>
</feature>
<keyword evidence="2" id="KW-0812">Transmembrane</keyword>
<accession>A0ABQ2FAV6</accession>
<dbReference type="RefSeq" id="WP_022922179.1">
    <property type="nucleotide sequence ID" value="NZ_BMLB01000006.1"/>
</dbReference>
<organism evidence="3 4">
    <name type="scientific">Ornithinimicrobium pekingense</name>
    <dbReference type="NCBI Taxonomy" id="384677"/>
    <lineage>
        <taxon>Bacteria</taxon>
        <taxon>Bacillati</taxon>
        <taxon>Actinomycetota</taxon>
        <taxon>Actinomycetes</taxon>
        <taxon>Micrococcales</taxon>
        <taxon>Ornithinimicrobiaceae</taxon>
        <taxon>Ornithinimicrobium</taxon>
    </lineage>
</organism>
<dbReference type="Proteomes" id="UP000662111">
    <property type="component" value="Unassembled WGS sequence"/>
</dbReference>